<evidence type="ECO:0000256" key="1">
    <source>
        <dbReference type="SAM" id="MobiDB-lite"/>
    </source>
</evidence>
<dbReference type="Proteomes" id="UP000465112">
    <property type="component" value="Chromosome 15"/>
</dbReference>
<comment type="caution">
    <text evidence="2">The sequence shown here is derived from an EMBL/GenBank/DDBJ whole genome shotgun (WGS) entry which is preliminary data.</text>
</comment>
<organism evidence="2 3">
    <name type="scientific">Perca fluviatilis</name>
    <name type="common">European perch</name>
    <dbReference type="NCBI Taxonomy" id="8168"/>
    <lineage>
        <taxon>Eukaryota</taxon>
        <taxon>Metazoa</taxon>
        <taxon>Chordata</taxon>
        <taxon>Craniata</taxon>
        <taxon>Vertebrata</taxon>
        <taxon>Euteleostomi</taxon>
        <taxon>Actinopterygii</taxon>
        <taxon>Neopterygii</taxon>
        <taxon>Teleostei</taxon>
        <taxon>Neoteleostei</taxon>
        <taxon>Acanthomorphata</taxon>
        <taxon>Eupercaria</taxon>
        <taxon>Perciformes</taxon>
        <taxon>Percoidei</taxon>
        <taxon>Percidae</taxon>
        <taxon>Percinae</taxon>
        <taxon>Perca</taxon>
    </lineage>
</organism>
<gene>
    <name evidence="2" type="ORF">PFLUV_G00185110</name>
</gene>
<evidence type="ECO:0000313" key="2">
    <source>
        <dbReference type="EMBL" id="KAF1380272.1"/>
    </source>
</evidence>
<protein>
    <submittedName>
        <fullName evidence="2">Uncharacterized protein</fullName>
    </submittedName>
</protein>
<feature type="compositionally biased region" description="Basic residues" evidence="1">
    <location>
        <begin position="17"/>
        <end position="27"/>
    </location>
</feature>
<feature type="region of interest" description="Disordered" evidence="1">
    <location>
        <begin position="1"/>
        <end position="57"/>
    </location>
</feature>
<dbReference type="AlphaFoldDB" id="A0A6A5F083"/>
<keyword evidence="3" id="KW-1185">Reference proteome</keyword>
<proteinExistence type="predicted"/>
<reference evidence="2 3" key="1">
    <citation type="submission" date="2019-06" db="EMBL/GenBank/DDBJ databases">
        <title>A chromosome-scale genome assembly of the European perch, Perca fluviatilis.</title>
        <authorList>
            <person name="Roques C."/>
            <person name="Zahm M."/>
            <person name="Cabau C."/>
            <person name="Klopp C."/>
            <person name="Bouchez O."/>
            <person name="Donnadieu C."/>
            <person name="Kuhl H."/>
            <person name="Gislard M."/>
            <person name="Guendouz S."/>
            <person name="Journot L."/>
            <person name="Haffray P."/>
            <person name="Bestin A."/>
            <person name="Morvezen R."/>
            <person name="Feron R."/>
            <person name="Wen M."/>
            <person name="Jouanno E."/>
            <person name="Herpin A."/>
            <person name="Schartl M."/>
            <person name="Postlethwait J."/>
            <person name="Schaerlinger B."/>
            <person name="Chardard D."/>
            <person name="Lecocq T."/>
            <person name="Poncet C."/>
            <person name="Jaffrelo L."/>
            <person name="Lampietro C."/>
            <person name="Guiguen Y."/>
        </authorList>
    </citation>
    <scope>NUCLEOTIDE SEQUENCE [LARGE SCALE GENOMIC DNA]</scope>
    <source>
        <tissue evidence="2">Blood</tissue>
    </source>
</reference>
<accession>A0A6A5F083</accession>
<feature type="compositionally biased region" description="Polar residues" evidence="1">
    <location>
        <begin position="36"/>
        <end position="52"/>
    </location>
</feature>
<name>A0A6A5F083_PERFL</name>
<feature type="compositionally biased region" description="Gly residues" evidence="1">
    <location>
        <begin position="1"/>
        <end position="14"/>
    </location>
</feature>
<dbReference type="EMBL" id="VHII01000015">
    <property type="protein sequence ID" value="KAF1380272.1"/>
    <property type="molecule type" value="Genomic_DNA"/>
</dbReference>
<sequence>MQILPEGGGGGGAAGEKRRRRRSSSRRRREEEQETDSCTISKQRQGPSQGKLSQGAKLRKPFSTTFPVYTANWRSSVAFHLSISSSFRGFLAKQLGIDFLNDNNLSLTSFI</sequence>
<evidence type="ECO:0000313" key="3">
    <source>
        <dbReference type="Proteomes" id="UP000465112"/>
    </source>
</evidence>